<evidence type="ECO:0000259" key="1">
    <source>
        <dbReference type="Pfam" id="PF00534"/>
    </source>
</evidence>
<gene>
    <name evidence="2" type="ordered locus">Spith_1806</name>
</gene>
<keyword evidence="2" id="KW-0808">Transferase</keyword>
<dbReference type="RefSeq" id="WP_014625393.1">
    <property type="nucleotide sequence ID" value="NC_017583.1"/>
</dbReference>
<dbReference type="Proteomes" id="UP000007254">
    <property type="component" value="Chromosome"/>
</dbReference>
<dbReference type="AlphaFoldDB" id="G0GCJ9"/>
<dbReference type="OrthoDB" id="9765330at2"/>
<name>G0GCJ9_WINT7</name>
<dbReference type="Gene3D" id="3.40.50.2000">
    <property type="entry name" value="Glycogen Phosphorylase B"/>
    <property type="match status" value="2"/>
</dbReference>
<dbReference type="GO" id="GO:0016757">
    <property type="term" value="F:glycosyltransferase activity"/>
    <property type="evidence" value="ECO:0007669"/>
    <property type="project" value="InterPro"/>
</dbReference>
<sequence>MRIGMISTHPPIECGIATYCQYLVEALRFHQMEIFVMSPFGAQGERVFPVFPPGSDTFAHMVFKLSTSMTPDIMHIQHEYGLYGDQRGMEIVDLTLRYHLVGIPVVITLHTVYEHLSREEKIVLHPLLSAASGVIVHEDFQKASLLEGLPDIPSLESKIAVIEHGIRTVGPVPNAKHILGLEGKKVLLLAGYFRPSKRFELIVDLLPRLVERVEDLVLVVAGKTRNLEYDEYRRQLFEKIHSSPVEDRILVFRGQFPQYTFDTILSAADVVVLPYEKGAQSGMLAQCFAAHRPVITSGLLAFRKVIERSGGGLIAEQDEDYLELIPRVLNDKALYARLQENIRRYVEKRASWKKVAEAHIEVYRRILGSTLGKARYIYIPEPAQDDRVKPLSPRIPAEGGMHGTTS</sequence>
<dbReference type="Pfam" id="PF00534">
    <property type="entry name" value="Glycos_transf_1"/>
    <property type="match status" value="1"/>
</dbReference>
<proteinExistence type="predicted"/>
<dbReference type="SUPFAM" id="SSF53756">
    <property type="entry name" value="UDP-Glycosyltransferase/glycogen phosphorylase"/>
    <property type="match status" value="1"/>
</dbReference>
<dbReference type="EMBL" id="CP002903">
    <property type="protein sequence ID" value="AEJ62065.1"/>
    <property type="molecule type" value="Genomic_DNA"/>
</dbReference>
<dbReference type="STRING" id="869211.Spith_1806"/>
<accession>G0GCJ9</accession>
<dbReference type="InterPro" id="IPR001296">
    <property type="entry name" value="Glyco_trans_1"/>
</dbReference>
<evidence type="ECO:0000313" key="2">
    <source>
        <dbReference type="EMBL" id="AEJ62065.1"/>
    </source>
</evidence>
<dbReference type="KEGG" id="stq:Spith_1806"/>
<organism evidence="2 3">
    <name type="scientific">Winmispira thermophila (strain ATCC 700085 / DSM 6578 / Z-1203)</name>
    <name type="common">Spirochaeta thermophila</name>
    <dbReference type="NCBI Taxonomy" id="869211"/>
    <lineage>
        <taxon>Bacteria</taxon>
        <taxon>Pseudomonadati</taxon>
        <taxon>Spirochaetota</taxon>
        <taxon>Spirochaetia</taxon>
        <taxon>Winmispirales</taxon>
        <taxon>Winmispiraceae</taxon>
        <taxon>Winmispira</taxon>
    </lineage>
</organism>
<dbReference type="PANTHER" id="PTHR12526:SF572">
    <property type="entry name" value="BLL5144 PROTEIN"/>
    <property type="match status" value="1"/>
</dbReference>
<keyword evidence="3" id="KW-1185">Reference proteome</keyword>
<evidence type="ECO:0000313" key="3">
    <source>
        <dbReference type="Proteomes" id="UP000007254"/>
    </source>
</evidence>
<dbReference type="PANTHER" id="PTHR12526">
    <property type="entry name" value="GLYCOSYLTRANSFERASE"/>
    <property type="match status" value="1"/>
</dbReference>
<feature type="domain" description="Glycosyl transferase family 1" evidence="1">
    <location>
        <begin position="181"/>
        <end position="344"/>
    </location>
</feature>
<reference evidence="2 3" key="1">
    <citation type="submission" date="2011-06" db="EMBL/GenBank/DDBJ databases">
        <title>The complete genome of Spirochaeta thermophila DSM 6578.</title>
        <authorList>
            <consortium name="US DOE Joint Genome Institute (JGI-PGF)"/>
            <person name="Lucas S."/>
            <person name="Lapidus A."/>
            <person name="Bruce D."/>
            <person name="Goodwin L."/>
            <person name="Pitluck S."/>
            <person name="Peters L."/>
            <person name="Kyrpides N."/>
            <person name="Mavromatis K."/>
            <person name="Ivanova N."/>
            <person name="Mikailova N."/>
            <person name="Pagani I."/>
            <person name="Chertkov O."/>
            <person name="Detter J.C."/>
            <person name="Tapia R."/>
            <person name="Han C."/>
            <person name="Land M."/>
            <person name="Hauser L."/>
            <person name="Markowitz V."/>
            <person name="Cheng J.-F."/>
            <person name="Hugenholtz P."/>
            <person name="Woyke T."/>
            <person name="Wu D."/>
            <person name="Spring S."/>
            <person name="Merkhoffer B."/>
            <person name="Schneider S."/>
            <person name="Klenk H.-P."/>
            <person name="Eisen J.A."/>
        </authorList>
    </citation>
    <scope>NUCLEOTIDE SEQUENCE [LARGE SCALE GENOMIC DNA]</scope>
    <source>
        <strain evidence="3">ATCC 700085 / DSM 6578 / Z-1203</strain>
    </source>
</reference>
<protein>
    <submittedName>
        <fullName evidence="2">Glycosyl transferase group 1</fullName>
    </submittedName>
</protein>
<dbReference type="HOGENOM" id="CLU_009583_14_4_12"/>